<dbReference type="AlphaFoldDB" id="X1U757"/>
<dbReference type="InterPro" id="IPR043519">
    <property type="entry name" value="NT_sf"/>
</dbReference>
<name>X1U757_9ZZZZ</name>
<feature type="region of interest" description="Disordered" evidence="1">
    <location>
        <begin position="1"/>
        <end position="26"/>
    </location>
</feature>
<dbReference type="Gene3D" id="3.30.460.10">
    <property type="entry name" value="Beta Polymerase, domain 2"/>
    <property type="match status" value="1"/>
</dbReference>
<gene>
    <name evidence="3" type="ORF">S12H4_38873</name>
</gene>
<sequence>MSISEQQLASWSSVPSATEKDKMKNTHEEIRAALSKEFPISDILSRYNQAKEDGLAAYEVYLQGSYANNTYIRFNSDIDIVMQFNCAWGK</sequence>
<evidence type="ECO:0000256" key="1">
    <source>
        <dbReference type="SAM" id="MobiDB-lite"/>
    </source>
</evidence>
<proteinExistence type="predicted"/>
<feature type="non-terminal residue" evidence="3">
    <location>
        <position position="90"/>
    </location>
</feature>
<accession>X1U757</accession>
<comment type="caution">
    <text evidence="3">The sequence shown here is derived from an EMBL/GenBank/DDBJ whole genome shotgun (WGS) entry which is preliminary data.</text>
</comment>
<dbReference type="GO" id="GO:0016779">
    <property type="term" value="F:nucleotidyltransferase activity"/>
    <property type="evidence" value="ECO:0007669"/>
    <property type="project" value="InterPro"/>
</dbReference>
<dbReference type="EMBL" id="BARW01023437">
    <property type="protein sequence ID" value="GAI95670.1"/>
    <property type="molecule type" value="Genomic_DNA"/>
</dbReference>
<evidence type="ECO:0000259" key="2">
    <source>
        <dbReference type="Pfam" id="PF01909"/>
    </source>
</evidence>
<evidence type="ECO:0000313" key="3">
    <source>
        <dbReference type="EMBL" id="GAI95670.1"/>
    </source>
</evidence>
<feature type="domain" description="Polymerase nucleotidyl transferase" evidence="2">
    <location>
        <begin position="54"/>
        <end position="86"/>
    </location>
</feature>
<dbReference type="Pfam" id="PF01909">
    <property type="entry name" value="NTP_transf_2"/>
    <property type="match status" value="1"/>
</dbReference>
<dbReference type="SUPFAM" id="SSF81301">
    <property type="entry name" value="Nucleotidyltransferase"/>
    <property type="match status" value="1"/>
</dbReference>
<organism evidence="3">
    <name type="scientific">marine sediment metagenome</name>
    <dbReference type="NCBI Taxonomy" id="412755"/>
    <lineage>
        <taxon>unclassified sequences</taxon>
        <taxon>metagenomes</taxon>
        <taxon>ecological metagenomes</taxon>
    </lineage>
</organism>
<dbReference type="InterPro" id="IPR002934">
    <property type="entry name" value="Polymerase_NTP_transf_dom"/>
</dbReference>
<feature type="compositionally biased region" description="Polar residues" evidence="1">
    <location>
        <begin position="1"/>
        <end position="16"/>
    </location>
</feature>
<protein>
    <recommendedName>
        <fullName evidence="2">Polymerase nucleotidyl transferase domain-containing protein</fullName>
    </recommendedName>
</protein>
<reference evidence="3" key="1">
    <citation type="journal article" date="2014" name="Front. Microbiol.">
        <title>High frequency of phylogenetically diverse reductive dehalogenase-homologous genes in deep subseafloor sedimentary metagenomes.</title>
        <authorList>
            <person name="Kawai M."/>
            <person name="Futagami T."/>
            <person name="Toyoda A."/>
            <person name="Takaki Y."/>
            <person name="Nishi S."/>
            <person name="Hori S."/>
            <person name="Arai W."/>
            <person name="Tsubouchi T."/>
            <person name="Morono Y."/>
            <person name="Uchiyama I."/>
            <person name="Ito T."/>
            <person name="Fujiyama A."/>
            <person name="Inagaki F."/>
            <person name="Takami H."/>
        </authorList>
    </citation>
    <scope>NUCLEOTIDE SEQUENCE</scope>
    <source>
        <strain evidence="3">Expedition CK06-06</strain>
    </source>
</reference>